<dbReference type="VEuPathDB" id="VectorBase:AAQUA_011815"/>
<evidence type="ECO:0000313" key="2">
    <source>
        <dbReference type="EMBL" id="JAB00565.1"/>
    </source>
</evidence>
<feature type="non-terminal residue" evidence="2">
    <location>
        <position position="1"/>
    </location>
</feature>
<feature type="compositionally biased region" description="Acidic residues" evidence="1">
    <location>
        <begin position="248"/>
        <end position="264"/>
    </location>
</feature>
<evidence type="ECO:0000256" key="1">
    <source>
        <dbReference type="SAM" id="MobiDB-lite"/>
    </source>
</evidence>
<dbReference type="EMBL" id="GAMD01001026">
    <property type="protein sequence ID" value="JAB00565.1"/>
    <property type="molecule type" value="mRNA"/>
</dbReference>
<proteinExistence type="evidence at transcript level"/>
<reference evidence="2" key="1">
    <citation type="submission" date="2013-07" db="EMBL/GenBank/DDBJ databases">
        <title>Transcriptome sequencing and developmental regulation of gene expression in Anopheles aquasalis.</title>
        <authorList>
            <consortium name="Brazilian Malaria Network (MCT/CNPq/MS/SCTIE/DECIT/PRONEX 555648/2009-5) and Research Network on Bioactive Molecules from Arthropod Vectors (NAP-MOBIARVE"/>
            <consortium name="University of Sao Paulo)"/>
            <person name="Marinotti O."/>
            <person name="Ribeiro J.M.C."/>
            <person name="Costa-da-Silva A.L."/>
            <person name="Silva M.C.P."/>
            <person name="Lopes A.R."/>
            <person name="Barros M.S."/>
            <person name="Sa-Nunes A."/>
            <person name="Konjin B.B."/>
            <person name="Carvalho E."/>
            <person name="Suesdek L."/>
            <person name="Silva-Neto M.A.C."/>
            <person name="Capurro M.L."/>
        </authorList>
    </citation>
    <scope>NUCLEOTIDE SEQUENCE</scope>
    <source>
        <tissue evidence="2">Whole body</tissue>
    </source>
</reference>
<protein>
    <submittedName>
        <fullName evidence="2">Uncharacterized protein</fullName>
    </submittedName>
</protein>
<sequence length="264" mass="28669">KLIFEVERKQKQILENPNLGLLLNSKKIEGSDCVLPFCLGFYSSPACVESMSDAGEGSASTERVEMLKRPRLLSYQGCSQSHSAERDVGLPMAGASSSSLEQLDRREQAADDLRSWQESQIAQCVGDNILNTVLEQYVNFYEQRNNRNGGTEQQLEQQQQPPQPNDDEVLEDEAIRMAINERGLQRAGTSSGTTATVAALAEVAGGEQPGPSWAGLGRTLQDNFILDTAVAAAIQEKGLVAGTSAEVEPTDSDDSSMLQEDDTR</sequence>
<name>T1DKB4_ANOAQ</name>
<dbReference type="AlphaFoldDB" id="T1DKB4"/>
<feature type="region of interest" description="Disordered" evidence="1">
    <location>
        <begin position="83"/>
        <end position="106"/>
    </location>
</feature>
<feature type="region of interest" description="Disordered" evidence="1">
    <location>
        <begin position="241"/>
        <end position="264"/>
    </location>
</feature>
<accession>T1DKB4</accession>
<organism evidence="2">
    <name type="scientific">Anopheles aquasalis</name>
    <name type="common">Malaria mosquito</name>
    <dbReference type="NCBI Taxonomy" id="42839"/>
    <lineage>
        <taxon>Eukaryota</taxon>
        <taxon>Metazoa</taxon>
        <taxon>Ecdysozoa</taxon>
        <taxon>Arthropoda</taxon>
        <taxon>Hexapoda</taxon>
        <taxon>Insecta</taxon>
        <taxon>Pterygota</taxon>
        <taxon>Neoptera</taxon>
        <taxon>Endopterygota</taxon>
        <taxon>Diptera</taxon>
        <taxon>Nematocera</taxon>
        <taxon>Culicoidea</taxon>
        <taxon>Culicidae</taxon>
        <taxon>Anophelinae</taxon>
        <taxon>Anopheles</taxon>
    </lineage>
</organism>
<feature type="region of interest" description="Disordered" evidence="1">
    <location>
        <begin position="148"/>
        <end position="167"/>
    </location>
</feature>